<dbReference type="EMBL" id="BAABHJ010000023">
    <property type="protein sequence ID" value="GAA4613483.1"/>
    <property type="molecule type" value="Genomic_DNA"/>
</dbReference>
<protein>
    <recommendedName>
        <fullName evidence="3">Lipoprotein</fullName>
    </recommendedName>
</protein>
<evidence type="ECO:0000313" key="2">
    <source>
        <dbReference type="Proteomes" id="UP001500212"/>
    </source>
</evidence>
<comment type="caution">
    <text evidence="1">The sequence shown here is derived from an EMBL/GenBank/DDBJ whole genome shotgun (WGS) entry which is preliminary data.</text>
</comment>
<evidence type="ECO:0000313" key="1">
    <source>
        <dbReference type="EMBL" id="GAA4613483.1"/>
    </source>
</evidence>
<accession>A0ABP8TTB5</accession>
<dbReference type="RefSeq" id="WP_345361447.1">
    <property type="nucleotide sequence ID" value="NZ_BAABHJ010000023.1"/>
</dbReference>
<gene>
    <name evidence="1" type="ORF">GCM10023195_58350</name>
</gene>
<keyword evidence="2" id="KW-1185">Reference proteome</keyword>
<name>A0ABP8TTB5_9ACTN</name>
<organism evidence="1 2">
    <name type="scientific">Actinoallomurus liliacearum</name>
    <dbReference type="NCBI Taxonomy" id="1080073"/>
    <lineage>
        <taxon>Bacteria</taxon>
        <taxon>Bacillati</taxon>
        <taxon>Actinomycetota</taxon>
        <taxon>Actinomycetes</taxon>
        <taxon>Streptosporangiales</taxon>
        <taxon>Thermomonosporaceae</taxon>
        <taxon>Actinoallomurus</taxon>
    </lineage>
</organism>
<evidence type="ECO:0008006" key="3">
    <source>
        <dbReference type="Google" id="ProtNLM"/>
    </source>
</evidence>
<sequence>MRKGKNLILLIVGAIAAIALAVAVAVMVSRGSDGSGGPEHGHQNAAQQKYDQYTFSGIDNSPYQRELLRWTAKHSQGEVPITITLVQQEKAGPSDPDWDPTGTTGTYYGTQTGKKITFQYEGGTVNGTIGPDHHLRLDHDLVRQTRNLTPEPDSQ</sequence>
<proteinExistence type="predicted"/>
<reference evidence="2" key="1">
    <citation type="journal article" date="2019" name="Int. J. Syst. Evol. Microbiol.">
        <title>The Global Catalogue of Microorganisms (GCM) 10K type strain sequencing project: providing services to taxonomists for standard genome sequencing and annotation.</title>
        <authorList>
            <consortium name="The Broad Institute Genomics Platform"/>
            <consortium name="The Broad Institute Genome Sequencing Center for Infectious Disease"/>
            <person name="Wu L."/>
            <person name="Ma J."/>
        </authorList>
    </citation>
    <scope>NUCLEOTIDE SEQUENCE [LARGE SCALE GENOMIC DNA]</scope>
    <source>
        <strain evidence="2">JCM 17938</strain>
    </source>
</reference>
<dbReference type="Proteomes" id="UP001500212">
    <property type="component" value="Unassembled WGS sequence"/>
</dbReference>